<feature type="domain" description="CheW-like" evidence="1">
    <location>
        <begin position="27"/>
        <end position="173"/>
    </location>
</feature>
<evidence type="ECO:0000313" key="2">
    <source>
        <dbReference type="EMBL" id="MEK8024718.1"/>
    </source>
</evidence>
<dbReference type="InterPro" id="IPR039315">
    <property type="entry name" value="CheW"/>
</dbReference>
<dbReference type="SMART" id="SM00260">
    <property type="entry name" value="CheW"/>
    <property type="match status" value="1"/>
</dbReference>
<organism evidence="2 3">
    <name type="scientific">Pseudaquabacterium rugosum</name>
    <dbReference type="NCBI Taxonomy" id="2984194"/>
    <lineage>
        <taxon>Bacteria</taxon>
        <taxon>Pseudomonadati</taxon>
        <taxon>Pseudomonadota</taxon>
        <taxon>Betaproteobacteria</taxon>
        <taxon>Burkholderiales</taxon>
        <taxon>Sphaerotilaceae</taxon>
        <taxon>Pseudaquabacterium</taxon>
    </lineage>
</organism>
<comment type="caution">
    <text evidence="2">The sequence shown here is derived from an EMBL/GenBank/DDBJ whole genome shotgun (WGS) entry which is preliminary data.</text>
</comment>
<gene>
    <name evidence="2" type="ORF">AACH11_01890</name>
</gene>
<evidence type="ECO:0000259" key="1">
    <source>
        <dbReference type="PROSITE" id="PS50851"/>
    </source>
</evidence>
<dbReference type="InterPro" id="IPR036061">
    <property type="entry name" value="CheW-like_dom_sf"/>
</dbReference>
<dbReference type="PROSITE" id="PS50851">
    <property type="entry name" value="CHEW"/>
    <property type="match status" value="1"/>
</dbReference>
<keyword evidence="3" id="KW-1185">Reference proteome</keyword>
<dbReference type="InterPro" id="IPR002545">
    <property type="entry name" value="CheW-lke_dom"/>
</dbReference>
<proteinExistence type="predicted"/>
<name>A0ABU9B7N3_9BURK</name>
<dbReference type="Gene3D" id="2.40.50.180">
    <property type="entry name" value="CheA-289, Domain 4"/>
    <property type="match status" value="1"/>
</dbReference>
<accession>A0ABU9B7N3</accession>
<evidence type="ECO:0000313" key="3">
    <source>
        <dbReference type="Proteomes" id="UP001368500"/>
    </source>
</evidence>
<dbReference type="EMBL" id="JBBUTF010000002">
    <property type="protein sequence ID" value="MEK8024718.1"/>
    <property type="molecule type" value="Genomic_DNA"/>
</dbReference>
<dbReference type="Pfam" id="PF01584">
    <property type="entry name" value="CheW"/>
    <property type="match status" value="1"/>
</dbReference>
<dbReference type="PANTHER" id="PTHR22617:SF23">
    <property type="entry name" value="CHEMOTAXIS PROTEIN CHEW"/>
    <property type="match status" value="1"/>
</dbReference>
<reference evidence="2 3" key="1">
    <citation type="submission" date="2024-04" db="EMBL/GenBank/DDBJ databases">
        <title>Novel species of the genus Ideonella isolated from streams.</title>
        <authorList>
            <person name="Lu H."/>
        </authorList>
    </citation>
    <scope>NUCLEOTIDE SEQUENCE [LARGE SCALE GENOMIC DNA]</scope>
    <source>
        <strain evidence="2 3">BYS139W</strain>
    </source>
</reference>
<sequence>MANKQALRELQSRLAERMQQVRDEPRGLSWLALDSAGLGLLVPLQQAGEIFELGALLPVPHTRPWMAGVVNLRGSVHTVVDLAQFLGLREAAAAPPRERGAQLVAFNAALGVNVALLIDRLLGLRHAADMAPVDEAGAEASGRPAFASWRWRDAAGRQWQELNLAELARSPAFLGIAA</sequence>
<protein>
    <submittedName>
        <fullName evidence="2">Chemotaxis protein CheW</fullName>
    </submittedName>
</protein>
<dbReference type="PANTHER" id="PTHR22617">
    <property type="entry name" value="CHEMOTAXIS SENSOR HISTIDINE KINASE-RELATED"/>
    <property type="match status" value="1"/>
</dbReference>
<dbReference type="RefSeq" id="WP_341372493.1">
    <property type="nucleotide sequence ID" value="NZ_JBBUTF010000002.1"/>
</dbReference>
<dbReference type="SUPFAM" id="SSF50341">
    <property type="entry name" value="CheW-like"/>
    <property type="match status" value="1"/>
</dbReference>
<dbReference type="Proteomes" id="UP001368500">
    <property type="component" value="Unassembled WGS sequence"/>
</dbReference>